<organism evidence="2 3">
    <name type="scientific">Sporomusa ovata</name>
    <dbReference type="NCBI Taxonomy" id="2378"/>
    <lineage>
        <taxon>Bacteria</taxon>
        <taxon>Bacillati</taxon>
        <taxon>Bacillota</taxon>
        <taxon>Negativicutes</taxon>
        <taxon>Selenomonadales</taxon>
        <taxon>Sporomusaceae</taxon>
        <taxon>Sporomusa</taxon>
    </lineage>
</organism>
<keyword evidence="3" id="KW-1185">Reference proteome</keyword>
<dbReference type="Proteomes" id="UP000049855">
    <property type="component" value="Unassembled WGS sequence"/>
</dbReference>
<evidence type="ECO:0000313" key="3">
    <source>
        <dbReference type="Proteomes" id="UP000049855"/>
    </source>
</evidence>
<dbReference type="Pfam" id="PF02514">
    <property type="entry name" value="CobN-Mg_chel"/>
    <property type="match status" value="1"/>
</dbReference>
<dbReference type="RefSeq" id="WP_021170389.1">
    <property type="nucleotide sequence ID" value="NZ_CTRP01000014.1"/>
</dbReference>
<evidence type="ECO:0000259" key="1">
    <source>
        <dbReference type="Pfam" id="PF02514"/>
    </source>
</evidence>
<name>A0A0U1L510_9FIRM</name>
<dbReference type="InterPro" id="IPR003672">
    <property type="entry name" value="CobN/Mg_chltase"/>
</dbReference>
<sequence>MKIGAIMWTSYMPALAAAVRDIPGLELKMCSVRELEDLSYKQRFLEYLRSEADALFLFPSTSGVWEEIAEDVGNLTRQKPTIAFGYDPGLLAYNTVGAKVALTVQHYLTLGGKENAKNALLYIMKEVLGANVAVLAPEEIAWQGIFYPGIERLYEDAVDFINNCPAYRPGRPTVGILFYRHLWVNHNTEVIEALVREFDEMGYNALTAFSTGRQDVETGSQDNVFAINNYFMIHNKPVIDCLINLQSFLLVKQGETEQRARPAGDDLLKCLDVPIIKGLLTYSKTEEEWRADPYGISGPTMVMSVAMPECNGVIEPIVIGSLSRVEEQSIGGTLDFYLPIPARIKYICRRVKKWLALKAKQPSERKVAIILHNSPCHGVELAVGGAANLDSLESVARIMSAMQQAGYSIKNLPESGKEIIDRIMATKAISDFRWTPIEEIVNKGGVLKYLSKAEYRRWFDNFPAKAQAAMIETWGKPPGEEKDGVPTAMVYQEQILVTGVEYGNVVICCQPKRGCAGPRCDGQVCKLLHDPECPPTHQYVATYRYLEDMWGADVLVHVGTHGNLEFLPGKSVGLSEDCFSELTLGTMPHLYIYNTDNPPEGTIAKRRSYATLTGHMQTVMVKASTYGHLEELENFLDQYIEAKHTDPARSHELEHLIMDKAVEAKLMEDIGHNHDDFAGVVEKLHGLITSLKNRMHQDGMHIFGDIPEGERRVNFIQAVLKHDTGDYGTLTRLVVELMGLDYDQVKDNPHIWHEGFGQNYGGLLDNANSYVKEFVRKMMVSLDINLLASAKEVMGKHLVNLPRVEELGYWRDKVKNIDANLTASKEIDSLLHGFDGGYIPAGPSGLITRGRADILPTGRNFYSADPARIPTKAAFKIGQKLSDALIARHEQDTGRVPENCGMVLFATDCMWTDGEQVAQILALLGVEPKWLAGGRVKGFRVLPLDELRRPRIDVTLRIGGVTRDCFPGIIEFLDEAIRAVAELDEPCEQNFVRKHALEQIEQLQENTPEAWEQATARIFGSRPNTYGAGVSLAVHASAWKTERDLSDIFIAWSGYAYGKNRGGQEVTEQFKRQLTTVDLTYNKAATDEYDLFGCCCHFSYYGGLTAAARTLTNSEVKTYYGDTRDPERPAVTSLSEEISSIIRVKILNPDWIDSMKRHGYKGAGDMAKRITHVYGWEATTGEVADWVFDDLAKTYVLDQDMREWFAENNPWAMEEINRRLLEAATRGLWEADPEVLDELKDTYMEIEGWMEERMGDIEGEYQGGTIDIITAEDVPAWKAKLKL</sequence>
<dbReference type="CDD" id="cd10150">
    <property type="entry name" value="CobN_like"/>
    <property type="match status" value="1"/>
</dbReference>
<dbReference type="EMBL" id="CTRP01000014">
    <property type="protein sequence ID" value="CQR74389.1"/>
    <property type="molecule type" value="Genomic_DNA"/>
</dbReference>
<feature type="domain" description="CobN/magnesium chelatase" evidence="1">
    <location>
        <begin position="106"/>
        <end position="1235"/>
    </location>
</feature>
<protein>
    <submittedName>
        <fullName evidence="2">CobN component of cobalt chelatase involved in B12 biosynthesis</fullName>
    </submittedName>
</protein>
<dbReference type="PANTHER" id="PTHR44119">
    <property type="entry name" value="MAGNESIUM-CHELATASE SUBUNIT CHLH, CHLOROPLASTIC"/>
    <property type="match status" value="1"/>
</dbReference>
<evidence type="ECO:0000313" key="2">
    <source>
        <dbReference type="EMBL" id="CQR74389.1"/>
    </source>
</evidence>
<proteinExistence type="predicted"/>
<gene>
    <name evidence="2" type="ORF">SpAn4DRAFT_0851</name>
</gene>
<dbReference type="NCBIfam" id="NF004646">
    <property type="entry name" value="PRK05989.2-4"/>
    <property type="match status" value="1"/>
</dbReference>
<accession>A0A0U1L510</accession>
<dbReference type="PANTHER" id="PTHR44119:SF7">
    <property type="entry name" value="MAGNESIUM CHELATASE SUBUNIT"/>
    <property type="match status" value="1"/>
</dbReference>
<reference evidence="3" key="1">
    <citation type="submission" date="2015-03" db="EMBL/GenBank/DDBJ databases">
        <authorList>
            <person name="Nijsse Bart"/>
        </authorList>
    </citation>
    <scope>NUCLEOTIDE SEQUENCE [LARGE SCALE GENOMIC DNA]</scope>
</reference>